<feature type="domain" description="PAS" evidence="5">
    <location>
        <begin position="25"/>
        <end position="70"/>
    </location>
</feature>
<organism evidence="6 7">
    <name type="scientific">Heliomicrobium gestii</name>
    <name type="common">Heliobacterium gestii</name>
    <dbReference type="NCBI Taxonomy" id="2699"/>
    <lineage>
        <taxon>Bacteria</taxon>
        <taxon>Bacillati</taxon>
        <taxon>Bacillota</taxon>
        <taxon>Clostridia</taxon>
        <taxon>Eubacteriales</taxon>
        <taxon>Heliobacteriaceae</taxon>
        <taxon>Heliomicrobium</taxon>
    </lineage>
</organism>
<dbReference type="NCBIfam" id="TIGR00229">
    <property type="entry name" value="sensory_box"/>
    <property type="match status" value="1"/>
</dbReference>
<evidence type="ECO:0000259" key="4">
    <source>
        <dbReference type="PROSITE" id="PS50111"/>
    </source>
</evidence>
<dbReference type="SUPFAM" id="SSF55785">
    <property type="entry name" value="PYP-like sensor domain (PAS domain)"/>
    <property type="match status" value="1"/>
</dbReference>
<comment type="caution">
    <text evidence="6">The sequence shown here is derived from an EMBL/GenBank/DDBJ whole genome shotgun (WGS) entry which is preliminary data.</text>
</comment>
<dbReference type="PROSITE" id="PS50112">
    <property type="entry name" value="PAS"/>
    <property type="match status" value="1"/>
</dbReference>
<dbReference type="InterPro" id="IPR035965">
    <property type="entry name" value="PAS-like_dom_sf"/>
</dbReference>
<dbReference type="PANTHER" id="PTHR32089:SF112">
    <property type="entry name" value="LYSOZYME-LIKE PROTEIN-RELATED"/>
    <property type="match status" value="1"/>
</dbReference>
<protein>
    <submittedName>
        <fullName evidence="6">PAS domain S-box protein</fullName>
    </submittedName>
</protein>
<dbReference type="InterPro" id="IPR004089">
    <property type="entry name" value="MCPsignal_dom"/>
</dbReference>
<feature type="domain" description="Methyl-accepting transducer" evidence="4">
    <location>
        <begin position="143"/>
        <end position="376"/>
    </location>
</feature>
<dbReference type="Pfam" id="PF00989">
    <property type="entry name" value="PAS"/>
    <property type="match status" value="1"/>
</dbReference>
<dbReference type="GO" id="GO:0016020">
    <property type="term" value="C:membrane"/>
    <property type="evidence" value="ECO:0007669"/>
    <property type="project" value="InterPro"/>
</dbReference>
<feature type="region of interest" description="Disordered" evidence="3">
    <location>
        <begin position="1"/>
        <end position="26"/>
    </location>
</feature>
<dbReference type="InterPro" id="IPR000014">
    <property type="entry name" value="PAS"/>
</dbReference>
<evidence type="ECO:0000313" key="7">
    <source>
        <dbReference type="Proteomes" id="UP000471031"/>
    </source>
</evidence>
<dbReference type="PROSITE" id="PS50111">
    <property type="entry name" value="CHEMOTAXIS_TRANSDUC_2"/>
    <property type="match status" value="1"/>
</dbReference>
<dbReference type="Proteomes" id="UP000471031">
    <property type="component" value="Unassembled WGS sequence"/>
</dbReference>
<accession>A0A845LHM3</accession>
<dbReference type="Gene3D" id="3.30.450.20">
    <property type="entry name" value="PAS domain"/>
    <property type="match status" value="1"/>
</dbReference>
<gene>
    <name evidence="6" type="ORF">GTO89_04835</name>
</gene>
<evidence type="ECO:0000256" key="1">
    <source>
        <dbReference type="ARBA" id="ARBA00023224"/>
    </source>
</evidence>
<keyword evidence="7" id="KW-1185">Reference proteome</keyword>
<dbReference type="InterPro" id="IPR013767">
    <property type="entry name" value="PAS_fold"/>
</dbReference>
<sequence length="401" mass="43976">MFGLFKSPPALPARESKPKQGEDVSKEERMRMLEAIAAAMPDPYYVRDMDYNILYWPPSIAKLTGYSEEEAKKLKCYEVYKADVCQDCPTQKCVLQGRFLKDAAVDIFDKQGNRLNILVSNAGIYDEQGKPIGAVEIVKDNRKHQQVMHAIDSTAQQLSALSRELATSSQEVAVHSGEVNHLSQSTKNLTGESLEKSKVVQQQATQCVQYSGNIASAADDIRSSMQTSLTNMLLLEKKSTEVKDITSIIENIAGQTNLLALNAAIEAARAGEQGRGFAVVAEEVRKLAEMSSRSVKDINTTLSEIGRLVQVSTEALKATGESLNQGTENIQRFNVFITEIAAASNSLVATMQQVNQFSNDTFANSSNRTDAMEQVSKAARELSHIAQSLQSEIAILVNDKM</sequence>
<evidence type="ECO:0000313" key="6">
    <source>
        <dbReference type="EMBL" id="MZP42366.1"/>
    </source>
</evidence>
<proteinExistence type="predicted"/>
<dbReference type="AlphaFoldDB" id="A0A845LHM3"/>
<feature type="compositionally biased region" description="Basic and acidic residues" evidence="3">
    <location>
        <begin position="14"/>
        <end position="26"/>
    </location>
</feature>
<dbReference type="Pfam" id="PF00015">
    <property type="entry name" value="MCPsignal"/>
    <property type="match status" value="1"/>
</dbReference>
<dbReference type="Gene3D" id="1.10.287.950">
    <property type="entry name" value="Methyl-accepting chemotaxis protein"/>
    <property type="match status" value="1"/>
</dbReference>
<evidence type="ECO:0000259" key="5">
    <source>
        <dbReference type="PROSITE" id="PS50112"/>
    </source>
</evidence>
<reference evidence="6 7" key="1">
    <citation type="submission" date="2020-01" db="EMBL/GenBank/DDBJ databases">
        <title>Whole genome sequence of Heliobacterium gestii DSM 11169.</title>
        <authorList>
            <person name="Kyndt J.A."/>
            <person name="Meyer T.E."/>
        </authorList>
    </citation>
    <scope>NUCLEOTIDE SEQUENCE [LARGE SCALE GENOMIC DNA]</scope>
    <source>
        <strain evidence="6 7">DSM 11169</strain>
    </source>
</reference>
<name>A0A845LHM3_HELGE</name>
<dbReference type="SMART" id="SM00283">
    <property type="entry name" value="MA"/>
    <property type="match status" value="1"/>
</dbReference>
<keyword evidence="1 2" id="KW-0807">Transducer</keyword>
<dbReference type="EMBL" id="WXEX01000003">
    <property type="protein sequence ID" value="MZP42366.1"/>
    <property type="molecule type" value="Genomic_DNA"/>
</dbReference>
<evidence type="ECO:0000256" key="2">
    <source>
        <dbReference type="PROSITE-ProRule" id="PRU00284"/>
    </source>
</evidence>
<evidence type="ECO:0000256" key="3">
    <source>
        <dbReference type="SAM" id="MobiDB-lite"/>
    </source>
</evidence>
<dbReference type="RefSeq" id="WP_161260932.1">
    <property type="nucleotide sequence ID" value="NZ_JAFBDC010000006.1"/>
</dbReference>
<dbReference type="PANTHER" id="PTHR32089">
    <property type="entry name" value="METHYL-ACCEPTING CHEMOTAXIS PROTEIN MCPB"/>
    <property type="match status" value="1"/>
</dbReference>
<dbReference type="SUPFAM" id="SSF58104">
    <property type="entry name" value="Methyl-accepting chemotaxis protein (MCP) signaling domain"/>
    <property type="match status" value="1"/>
</dbReference>
<dbReference type="CDD" id="cd00130">
    <property type="entry name" value="PAS"/>
    <property type="match status" value="1"/>
</dbReference>
<dbReference type="OrthoDB" id="9816519at2"/>
<dbReference type="GO" id="GO:0007165">
    <property type="term" value="P:signal transduction"/>
    <property type="evidence" value="ECO:0007669"/>
    <property type="project" value="UniProtKB-KW"/>
</dbReference>